<evidence type="ECO:0000259" key="3">
    <source>
        <dbReference type="PROSITE" id="PS51782"/>
    </source>
</evidence>
<dbReference type="Gene3D" id="3.10.350.10">
    <property type="entry name" value="LysM domain"/>
    <property type="match status" value="1"/>
</dbReference>
<organism evidence="4 5">
    <name type="scientific">Paenarthrobacter aurescens (strain TC1)</name>
    <dbReference type="NCBI Taxonomy" id="290340"/>
    <lineage>
        <taxon>Bacteria</taxon>
        <taxon>Bacillati</taxon>
        <taxon>Actinomycetota</taxon>
        <taxon>Actinomycetes</taxon>
        <taxon>Micrococcales</taxon>
        <taxon>Micrococcaceae</taxon>
        <taxon>Paenarthrobacter</taxon>
    </lineage>
</organism>
<reference evidence="4 5" key="1">
    <citation type="journal article" date="2006" name="PLoS Genet.">
        <title>Secrets of soil survival revealed by the genome sequence of Arthrobacter aurescens TC1.</title>
        <authorList>
            <person name="Mongodin E.F."/>
            <person name="Shapir N."/>
            <person name="Daugherty S.C."/>
            <person name="DeBoy R.T."/>
            <person name="Emerson J.B."/>
            <person name="Shvartzbeyn A."/>
            <person name="Radune D."/>
            <person name="Vamathevan J."/>
            <person name="Riggs F."/>
            <person name="Grinberg V."/>
            <person name="Khouri H."/>
            <person name="Wackett L.P."/>
            <person name="Nelson K.E."/>
            <person name="Sadowsky M.J."/>
        </authorList>
    </citation>
    <scope>NUCLEOTIDE SEQUENCE [LARGE SCALE GENOMIC DNA]</scope>
    <source>
        <strain evidence="4 5">TC1</strain>
    </source>
</reference>
<protein>
    <recommendedName>
        <fullName evidence="3">LysM domain-containing protein</fullName>
    </recommendedName>
</protein>
<dbReference type="HOGENOM" id="CLU_082660_0_0_11"/>
<feature type="transmembrane region" description="Helical" evidence="2">
    <location>
        <begin position="98"/>
        <end position="119"/>
    </location>
</feature>
<dbReference type="InterPro" id="IPR018392">
    <property type="entry name" value="LysM"/>
</dbReference>
<evidence type="ECO:0000256" key="2">
    <source>
        <dbReference type="SAM" id="Phobius"/>
    </source>
</evidence>
<evidence type="ECO:0000313" key="5">
    <source>
        <dbReference type="Proteomes" id="UP000000637"/>
    </source>
</evidence>
<dbReference type="EMBL" id="CP000474">
    <property type="protein sequence ID" value="ABM08505.1"/>
    <property type="molecule type" value="Genomic_DNA"/>
</dbReference>
<evidence type="ECO:0000256" key="1">
    <source>
        <dbReference type="SAM" id="MobiDB-lite"/>
    </source>
</evidence>
<feature type="compositionally biased region" description="Polar residues" evidence="1">
    <location>
        <begin position="184"/>
        <end position="194"/>
    </location>
</feature>
<dbReference type="CDD" id="cd00118">
    <property type="entry name" value="LysM"/>
    <property type="match status" value="1"/>
</dbReference>
<dbReference type="PROSITE" id="PS51782">
    <property type="entry name" value="LYSM"/>
    <property type="match status" value="1"/>
</dbReference>
<keyword evidence="5" id="KW-1185">Reference proteome</keyword>
<dbReference type="KEGG" id="aau:AAur_2689"/>
<accession>A1R842</accession>
<sequence length="258" mass="27333">MARILRSDSALAAFVLGLGLSLGLVGELLLAQWQAAERRHQSFTLEHLLGFLASAAGIAIVSWWALSLLVAFLASFLQRAGHRKHADSLAKFSPAFMLRLAMAIVSLNLLGTGIAQAAATPPEPGWHRTFAGNGAPAQAAWTPAPSHRADSLPQSVDDADTSGTRLNDPRWQPQHPVIDPGLLSRQSSRSTTPQGEAGVVVKDGDSLWSIAASRLGPFATDVDVALIWPKWYAANRAIIGSDPAVLRPGQVLQPPSPG</sequence>
<gene>
    <name evidence="4" type="ordered locus">AAur_2689</name>
</gene>
<dbReference type="InterPro" id="IPR036779">
    <property type="entry name" value="LysM_dom_sf"/>
</dbReference>
<proteinExistence type="predicted"/>
<name>A1R842_PAEAT</name>
<dbReference type="AlphaFoldDB" id="A1R842"/>
<keyword evidence="2" id="KW-1133">Transmembrane helix</keyword>
<dbReference type="RefSeq" id="WP_011775345.1">
    <property type="nucleotide sequence ID" value="NC_008711.1"/>
</dbReference>
<dbReference type="eggNOG" id="COG1652">
    <property type="taxonomic scope" value="Bacteria"/>
</dbReference>
<dbReference type="STRING" id="290340.AAur_2689"/>
<evidence type="ECO:0000313" key="4">
    <source>
        <dbReference type="EMBL" id="ABM08505.1"/>
    </source>
</evidence>
<dbReference type="Proteomes" id="UP000000637">
    <property type="component" value="Chromosome"/>
</dbReference>
<dbReference type="OrthoDB" id="3210682at2"/>
<feature type="domain" description="LysM" evidence="3">
    <location>
        <begin position="197"/>
        <end position="254"/>
    </location>
</feature>
<feature type="region of interest" description="Disordered" evidence="1">
    <location>
        <begin position="125"/>
        <end position="197"/>
    </location>
</feature>
<keyword evidence="2" id="KW-0472">Membrane</keyword>
<feature type="transmembrane region" description="Helical" evidence="2">
    <location>
        <begin position="47"/>
        <end position="77"/>
    </location>
</feature>
<keyword evidence="2" id="KW-0812">Transmembrane</keyword>